<reference evidence="1 2" key="1">
    <citation type="submission" date="2018-09" db="EMBL/GenBank/DDBJ databases">
        <title>Draft genome of a novel serratia sp. strain with antifungal activity.</title>
        <authorList>
            <person name="Dichmann S.I."/>
            <person name="Park B.P."/>
            <person name="Pathiraja D."/>
            <person name="Choi I.-G."/>
            <person name="Stougaard P."/>
            <person name="Hennessy R.C."/>
        </authorList>
    </citation>
    <scope>NUCLEOTIDE SEQUENCE [LARGE SCALE GENOMIC DNA]</scope>
    <source>
        <strain evidence="1 2">S40</strain>
    </source>
</reference>
<proteinExistence type="predicted"/>
<name>A0AA92X3H4_9GAMM</name>
<accession>A0AA92X3H4</accession>
<comment type="caution">
    <text evidence="1">The sequence shown here is derived from an EMBL/GenBank/DDBJ whole genome shotgun (WGS) entry which is preliminary data.</text>
</comment>
<organism evidence="1 2">
    <name type="scientific">Serratia inhibens</name>
    <dbReference type="NCBI Taxonomy" id="2338073"/>
    <lineage>
        <taxon>Bacteria</taxon>
        <taxon>Pseudomonadati</taxon>
        <taxon>Pseudomonadota</taxon>
        <taxon>Gammaproteobacteria</taxon>
        <taxon>Enterobacterales</taxon>
        <taxon>Yersiniaceae</taxon>
        <taxon>Serratia</taxon>
    </lineage>
</organism>
<sequence>MFIISLLGMLAIFFAYLWWKSEVNSGGFECRAKMHVNMAVNICDRGYSDFDIFLSMQDNGLGYYMVLGAYTCPNLPPKVVDSTFHFTYKKNGQYYFLYLDKRESGVSNMIKIFKDDELKIKINKIDNYEYIVYLPFEQPMICKQD</sequence>
<dbReference type="Proteomes" id="UP000284338">
    <property type="component" value="Unassembled WGS sequence"/>
</dbReference>
<evidence type="ECO:0000313" key="2">
    <source>
        <dbReference type="Proteomes" id="UP000284338"/>
    </source>
</evidence>
<protein>
    <submittedName>
        <fullName evidence="1">Uncharacterized protein</fullName>
    </submittedName>
</protein>
<dbReference type="EMBL" id="QYYG01000010">
    <property type="protein sequence ID" value="RJF53287.1"/>
    <property type="molecule type" value="Genomic_DNA"/>
</dbReference>
<dbReference type="AlphaFoldDB" id="A0AA92X3H4"/>
<evidence type="ECO:0000313" key="1">
    <source>
        <dbReference type="EMBL" id="RJF53287.1"/>
    </source>
</evidence>
<keyword evidence="2" id="KW-1185">Reference proteome</keyword>
<gene>
    <name evidence="1" type="ORF">D4100_22665</name>
</gene>